<dbReference type="InterPro" id="IPR000873">
    <property type="entry name" value="AMP-dep_synth/lig_dom"/>
</dbReference>
<dbReference type="InterPro" id="IPR045851">
    <property type="entry name" value="AMP-bd_C_sf"/>
</dbReference>
<feature type="domain" description="AMP-dependent synthetase/ligase" evidence="1">
    <location>
        <begin position="22"/>
        <end position="364"/>
    </location>
</feature>
<name>A0A2M9G0K8_9PROT</name>
<dbReference type="GO" id="GO:0016405">
    <property type="term" value="F:CoA-ligase activity"/>
    <property type="evidence" value="ECO:0007669"/>
    <property type="project" value="TreeGrafter"/>
</dbReference>
<dbReference type="Gene3D" id="3.30.300.30">
    <property type="match status" value="1"/>
</dbReference>
<dbReference type="RefSeq" id="WP_109795930.1">
    <property type="nucleotide sequence ID" value="NZ_PHIG01000034.1"/>
</dbReference>
<dbReference type="Pfam" id="PF13193">
    <property type="entry name" value="AMP-binding_C"/>
    <property type="match status" value="1"/>
</dbReference>
<dbReference type="InterPro" id="IPR020845">
    <property type="entry name" value="AMP-binding_CS"/>
</dbReference>
<proteinExistence type="predicted"/>
<dbReference type="SUPFAM" id="SSF56801">
    <property type="entry name" value="Acetyl-CoA synthetase-like"/>
    <property type="match status" value="1"/>
</dbReference>
<dbReference type="Gene3D" id="3.40.50.12780">
    <property type="entry name" value="N-terminal domain of ligase-like"/>
    <property type="match status" value="1"/>
</dbReference>
<sequence length="513" mass="56507">MNPEPGVIISGDRRRAQEARAANAARMARALHDSGVRADDCVAIYLRNDLPFFETSAACTLIGAYATPINWHYTAEEAGYILRDCDAKVVVIHSDLLANIRAAIPDGVTVVAVPTPPEIAAAYGATPPASLPEGVVAYDDFIAGLEPWTDPPPASRGTMIYTSGTTGHPKGVRRDPLDEDAQARQAEQIFEGFGIPADCSAVRTVMTGPMYHSAPNAYGLAAARNGAFIYLQARFDAEDLLRIVQDYRITHMHVVPTMFVRLLRLPEEVRAKYDVSSLVHVIHGAAPCPPDAKRRMIEWWGPVIHEYYGSTENGLVTVVTSKMAVEKPGTVGKPISGNHIRILDDDKNDLPPGEIGEVYIWRPNRTDFTYNKRDDARREIDVEGFLTNGDMGWLDEDGCLFLADRKNDMVISGGVNIYPAEIEKALVGMPGVRDCAVFGIPDAEFGEALAAHVERADPSVGEDAVKRYLAQHVARYKIPRTIVFADSLPREDSGKIFKRKLREPYWEGMPRRI</sequence>
<gene>
    <name evidence="3" type="ORF">CVT23_12710</name>
</gene>
<dbReference type="NCBIfam" id="NF009071">
    <property type="entry name" value="PRK12406.1"/>
    <property type="match status" value="1"/>
</dbReference>
<dbReference type="AlphaFoldDB" id="A0A2M9G0K8"/>
<dbReference type="OrthoDB" id="9803968at2"/>
<dbReference type="PANTHER" id="PTHR24096">
    <property type="entry name" value="LONG-CHAIN-FATTY-ACID--COA LIGASE"/>
    <property type="match status" value="1"/>
</dbReference>
<dbReference type="InterPro" id="IPR042099">
    <property type="entry name" value="ANL_N_sf"/>
</dbReference>
<dbReference type="Pfam" id="PF00501">
    <property type="entry name" value="AMP-binding"/>
    <property type="match status" value="1"/>
</dbReference>
<dbReference type="PROSITE" id="PS00455">
    <property type="entry name" value="AMP_BINDING"/>
    <property type="match status" value="1"/>
</dbReference>
<keyword evidence="4" id="KW-1185">Reference proteome</keyword>
<evidence type="ECO:0000313" key="4">
    <source>
        <dbReference type="Proteomes" id="UP000229498"/>
    </source>
</evidence>
<comment type="caution">
    <text evidence="3">The sequence shown here is derived from an EMBL/GenBank/DDBJ whole genome shotgun (WGS) entry which is preliminary data.</text>
</comment>
<dbReference type="PANTHER" id="PTHR24096:SF323">
    <property type="entry name" value="BLR3536 PROTEIN"/>
    <property type="match status" value="1"/>
</dbReference>
<dbReference type="EMBL" id="PHIG01000034">
    <property type="protein sequence ID" value="PJK29250.1"/>
    <property type="molecule type" value="Genomic_DNA"/>
</dbReference>
<evidence type="ECO:0000313" key="3">
    <source>
        <dbReference type="EMBL" id="PJK29250.1"/>
    </source>
</evidence>
<organism evidence="3 4">
    <name type="scientific">Minwuia thermotolerans</name>
    <dbReference type="NCBI Taxonomy" id="2056226"/>
    <lineage>
        <taxon>Bacteria</taxon>
        <taxon>Pseudomonadati</taxon>
        <taxon>Pseudomonadota</taxon>
        <taxon>Alphaproteobacteria</taxon>
        <taxon>Minwuiales</taxon>
        <taxon>Minwuiaceae</taxon>
        <taxon>Minwuia</taxon>
    </lineage>
</organism>
<accession>A0A2M9G0K8</accession>
<protein>
    <submittedName>
        <fullName evidence="3">Long-chain fatty acid--CoA ligase</fullName>
    </submittedName>
</protein>
<feature type="domain" description="AMP-binding enzyme C-terminal" evidence="2">
    <location>
        <begin position="421"/>
        <end position="495"/>
    </location>
</feature>
<keyword evidence="3" id="KW-0436">Ligase</keyword>
<dbReference type="Proteomes" id="UP000229498">
    <property type="component" value="Unassembled WGS sequence"/>
</dbReference>
<reference evidence="3 4" key="1">
    <citation type="submission" date="2017-11" db="EMBL/GenBank/DDBJ databases">
        <title>Draft genome sequence of Rhizobiales bacterium SY3-13.</title>
        <authorList>
            <person name="Sun C."/>
        </authorList>
    </citation>
    <scope>NUCLEOTIDE SEQUENCE [LARGE SCALE GENOMIC DNA]</scope>
    <source>
        <strain evidence="3 4">SY3-13</strain>
    </source>
</reference>
<evidence type="ECO:0000259" key="2">
    <source>
        <dbReference type="Pfam" id="PF13193"/>
    </source>
</evidence>
<dbReference type="InterPro" id="IPR025110">
    <property type="entry name" value="AMP-bd_C"/>
</dbReference>
<evidence type="ECO:0000259" key="1">
    <source>
        <dbReference type="Pfam" id="PF00501"/>
    </source>
</evidence>